<evidence type="ECO:0000313" key="3">
    <source>
        <dbReference type="EMBL" id="KAK4114145.1"/>
    </source>
</evidence>
<gene>
    <name evidence="3" type="ORF">N656DRAFT_682159</name>
</gene>
<keyword evidence="4" id="KW-1185">Reference proteome</keyword>
<name>A0AAN6THV5_9PEZI</name>
<dbReference type="SUPFAM" id="SSF53474">
    <property type="entry name" value="alpha/beta-Hydrolases"/>
    <property type="match status" value="1"/>
</dbReference>
<dbReference type="GO" id="GO:0052689">
    <property type="term" value="F:carboxylic ester hydrolase activity"/>
    <property type="evidence" value="ECO:0007669"/>
    <property type="project" value="UniProtKB-ARBA"/>
</dbReference>
<dbReference type="EMBL" id="MU853337">
    <property type="protein sequence ID" value="KAK4114145.1"/>
    <property type="molecule type" value="Genomic_DNA"/>
</dbReference>
<dbReference type="RefSeq" id="XP_064671715.1">
    <property type="nucleotide sequence ID" value="XM_064810570.1"/>
</dbReference>
<organism evidence="3 4">
    <name type="scientific">Canariomyces notabilis</name>
    <dbReference type="NCBI Taxonomy" id="2074819"/>
    <lineage>
        <taxon>Eukaryota</taxon>
        <taxon>Fungi</taxon>
        <taxon>Dikarya</taxon>
        <taxon>Ascomycota</taxon>
        <taxon>Pezizomycotina</taxon>
        <taxon>Sordariomycetes</taxon>
        <taxon>Sordariomycetidae</taxon>
        <taxon>Sordariales</taxon>
        <taxon>Chaetomiaceae</taxon>
        <taxon>Canariomyces</taxon>
    </lineage>
</organism>
<evidence type="ECO:0000256" key="1">
    <source>
        <dbReference type="ARBA" id="ARBA00022801"/>
    </source>
</evidence>
<dbReference type="GeneID" id="89934695"/>
<dbReference type="InterPro" id="IPR029058">
    <property type="entry name" value="AB_hydrolase_fold"/>
</dbReference>
<feature type="non-terminal residue" evidence="3">
    <location>
        <position position="1"/>
    </location>
</feature>
<reference evidence="3" key="2">
    <citation type="submission" date="2023-05" db="EMBL/GenBank/DDBJ databases">
        <authorList>
            <consortium name="Lawrence Berkeley National Laboratory"/>
            <person name="Steindorff A."/>
            <person name="Hensen N."/>
            <person name="Bonometti L."/>
            <person name="Westerberg I."/>
            <person name="Brannstrom I.O."/>
            <person name="Guillou S."/>
            <person name="Cros-Aarteil S."/>
            <person name="Calhoun S."/>
            <person name="Haridas S."/>
            <person name="Kuo A."/>
            <person name="Mondo S."/>
            <person name="Pangilinan J."/>
            <person name="Riley R."/>
            <person name="Labutti K."/>
            <person name="Andreopoulos B."/>
            <person name="Lipzen A."/>
            <person name="Chen C."/>
            <person name="Yanf M."/>
            <person name="Daum C."/>
            <person name="Ng V."/>
            <person name="Clum A."/>
            <person name="Ohm R."/>
            <person name="Martin F."/>
            <person name="Silar P."/>
            <person name="Natvig D."/>
            <person name="Lalanne C."/>
            <person name="Gautier V."/>
            <person name="Ament-Velasquez S.L."/>
            <person name="Kruys A."/>
            <person name="Hutchinson M.I."/>
            <person name="Powell A.J."/>
            <person name="Barry K."/>
            <person name="Miller A.N."/>
            <person name="Grigoriev I.V."/>
            <person name="Debuchy R."/>
            <person name="Gladieux P."/>
            <person name="Thoren M.H."/>
            <person name="Johannesson H."/>
        </authorList>
    </citation>
    <scope>NUCLEOTIDE SEQUENCE</scope>
    <source>
        <strain evidence="3">CBS 508.74</strain>
    </source>
</reference>
<sequence length="216" mass="22430">PSIQQREKAVDSCPLLHIIAARETTAPPGFGSAQTLVDLVTGAISGAGTTTITAEAIDYPAAGGEGYAGSVTVGVAAVVRQTAEFAARCPRSAIIMHGYSQGAQIIDDAFCGGPDFPSLNSSVPLVTLAVARNVLAIVLMGNPRHVPGLVFNAGNATAGGFAARPRDFRCPVFEDRIQAYCDDPDPFCSNSTDDATHESYGQVYGKQALGFVISRL</sequence>
<dbReference type="Proteomes" id="UP001302812">
    <property type="component" value="Unassembled WGS sequence"/>
</dbReference>
<keyword evidence="2" id="KW-1015">Disulfide bond</keyword>
<reference evidence="3" key="1">
    <citation type="journal article" date="2023" name="Mol. Phylogenet. Evol.">
        <title>Genome-scale phylogeny and comparative genomics of the fungal order Sordariales.</title>
        <authorList>
            <person name="Hensen N."/>
            <person name="Bonometti L."/>
            <person name="Westerberg I."/>
            <person name="Brannstrom I.O."/>
            <person name="Guillou S."/>
            <person name="Cros-Aarteil S."/>
            <person name="Calhoun S."/>
            <person name="Haridas S."/>
            <person name="Kuo A."/>
            <person name="Mondo S."/>
            <person name="Pangilinan J."/>
            <person name="Riley R."/>
            <person name="LaButti K."/>
            <person name="Andreopoulos B."/>
            <person name="Lipzen A."/>
            <person name="Chen C."/>
            <person name="Yan M."/>
            <person name="Daum C."/>
            <person name="Ng V."/>
            <person name="Clum A."/>
            <person name="Steindorff A."/>
            <person name="Ohm R.A."/>
            <person name="Martin F."/>
            <person name="Silar P."/>
            <person name="Natvig D.O."/>
            <person name="Lalanne C."/>
            <person name="Gautier V."/>
            <person name="Ament-Velasquez S.L."/>
            <person name="Kruys A."/>
            <person name="Hutchinson M.I."/>
            <person name="Powell A.J."/>
            <person name="Barry K."/>
            <person name="Miller A.N."/>
            <person name="Grigoriev I.V."/>
            <person name="Debuchy R."/>
            <person name="Gladieux P."/>
            <person name="Hiltunen Thoren M."/>
            <person name="Johannesson H."/>
        </authorList>
    </citation>
    <scope>NUCLEOTIDE SEQUENCE</scope>
    <source>
        <strain evidence="3">CBS 508.74</strain>
    </source>
</reference>
<evidence type="ECO:0000256" key="2">
    <source>
        <dbReference type="ARBA" id="ARBA00023157"/>
    </source>
</evidence>
<feature type="non-terminal residue" evidence="3">
    <location>
        <position position="216"/>
    </location>
</feature>
<dbReference type="SMART" id="SM01110">
    <property type="entry name" value="Cutinase"/>
    <property type="match status" value="1"/>
</dbReference>
<dbReference type="PANTHER" id="PTHR33630">
    <property type="entry name" value="CUTINASE RV1984C-RELATED-RELATED"/>
    <property type="match status" value="1"/>
</dbReference>
<dbReference type="Pfam" id="PF01083">
    <property type="entry name" value="Cutinase"/>
    <property type="match status" value="1"/>
</dbReference>
<accession>A0AAN6THV5</accession>
<proteinExistence type="predicted"/>
<comment type="caution">
    <text evidence="3">The sequence shown here is derived from an EMBL/GenBank/DDBJ whole genome shotgun (WGS) entry which is preliminary data.</text>
</comment>
<dbReference type="InterPro" id="IPR000675">
    <property type="entry name" value="Cutinase/axe"/>
</dbReference>
<dbReference type="PANTHER" id="PTHR33630:SF13">
    <property type="entry name" value="ACETYLXYLAN ESTERASE"/>
    <property type="match status" value="1"/>
</dbReference>
<evidence type="ECO:0000313" key="4">
    <source>
        <dbReference type="Proteomes" id="UP001302812"/>
    </source>
</evidence>
<dbReference type="AlphaFoldDB" id="A0AAN6THV5"/>
<keyword evidence="1" id="KW-0378">Hydrolase</keyword>
<dbReference type="Gene3D" id="3.40.50.1820">
    <property type="entry name" value="alpha/beta hydrolase"/>
    <property type="match status" value="1"/>
</dbReference>
<protein>
    <submittedName>
        <fullName evidence="3">Carbohydrate esterase family 5 protein</fullName>
    </submittedName>
</protein>